<proteinExistence type="predicted"/>
<keyword evidence="5" id="KW-0811">Translocation</keyword>
<evidence type="ECO:0000256" key="8">
    <source>
        <dbReference type="ARBA" id="ARBA00023284"/>
    </source>
</evidence>
<name>A0A2V0NNF7_9CHLO</name>
<dbReference type="PANTHER" id="PTHR21622">
    <property type="entry name" value="COILED-COIL-HELIX-COILED-COIL-HELIX DOMAIN CONTAINING 4"/>
    <property type="match status" value="1"/>
</dbReference>
<keyword evidence="7" id="KW-1015">Disulfide bond</keyword>
<evidence type="ECO:0000313" key="10">
    <source>
        <dbReference type="Proteomes" id="UP000247498"/>
    </source>
</evidence>
<evidence type="ECO:0008006" key="11">
    <source>
        <dbReference type="Google" id="ProtNLM"/>
    </source>
</evidence>
<evidence type="ECO:0000256" key="4">
    <source>
        <dbReference type="ARBA" id="ARBA00023002"/>
    </source>
</evidence>
<evidence type="ECO:0000256" key="7">
    <source>
        <dbReference type="ARBA" id="ARBA00023157"/>
    </source>
</evidence>
<dbReference type="STRING" id="307507.A0A2V0NNF7"/>
<keyword evidence="2" id="KW-0813">Transport</keyword>
<keyword evidence="3" id="KW-0653">Protein transport</keyword>
<dbReference type="AlphaFoldDB" id="A0A2V0NNF7"/>
<dbReference type="InParanoid" id="A0A2V0NNF7"/>
<evidence type="ECO:0000256" key="2">
    <source>
        <dbReference type="ARBA" id="ARBA00022448"/>
    </source>
</evidence>
<evidence type="ECO:0000256" key="6">
    <source>
        <dbReference type="ARBA" id="ARBA00023128"/>
    </source>
</evidence>
<dbReference type="Proteomes" id="UP000247498">
    <property type="component" value="Unassembled WGS sequence"/>
</dbReference>
<keyword evidence="4" id="KW-0560">Oxidoreductase</keyword>
<comment type="subcellular location">
    <subcellularLocation>
        <location evidence="1">Mitochondrion</location>
    </subcellularLocation>
</comment>
<dbReference type="InterPro" id="IPR039289">
    <property type="entry name" value="CHCHD4"/>
</dbReference>
<comment type="caution">
    <text evidence="9">The sequence shown here is derived from an EMBL/GenBank/DDBJ whole genome shotgun (WGS) entry which is preliminary data.</text>
</comment>
<protein>
    <recommendedName>
        <fullName evidence="11">CHCH domain-containing protein</fullName>
    </recommendedName>
</protein>
<dbReference type="GO" id="GO:0045041">
    <property type="term" value="P:protein import into mitochondrial intermembrane space"/>
    <property type="evidence" value="ECO:0007669"/>
    <property type="project" value="InterPro"/>
</dbReference>
<organism evidence="9 10">
    <name type="scientific">Raphidocelis subcapitata</name>
    <dbReference type="NCBI Taxonomy" id="307507"/>
    <lineage>
        <taxon>Eukaryota</taxon>
        <taxon>Viridiplantae</taxon>
        <taxon>Chlorophyta</taxon>
        <taxon>core chlorophytes</taxon>
        <taxon>Chlorophyceae</taxon>
        <taxon>CS clade</taxon>
        <taxon>Sphaeropleales</taxon>
        <taxon>Selenastraceae</taxon>
        <taxon>Raphidocelis</taxon>
    </lineage>
</organism>
<accession>A0A2V0NNF7</accession>
<dbReference type="GO" id="GO:0005758">
    <property type="term" value="C:mitochondrial intermembrane space"/>
    <property type="evidence" value="ECO:0007669"/>
    <property type="project" value="TreeGrafter"/>
</dbReference>
<keyword evidence="6" id="KW-0496">Mitochondrion</keyword>
<evidence type="ECO:0000313" key="9">
    <source>
        <dbReference type="EMBL" id="GBF89086.1"/>
    </source>
</evidence>
<evidence type="ECO:0000256" key="5">
    <source>
        <dbReference type="ARBA" id="ARBA00023010"/>
    </source>
</evidence>
<dbReference type="GO" id="GO:0015035">
    <property type="term" value="F:protein-disulfide reductase activity"/>
    <property type="evidence" value="ECO:0007669"/>
    <property type="project" value="InterPro"/>
</dbReference>
<dbReference type="Gene3D" id="1.10.287.2900">
    <property type="match status" value="1"/>
</dbReference>
<dbReference type="PANTHER" id="PTHR21622:SF0">
    <property type="entry name" value="COILED-COIL-HELIX-COILED-COIL-HELIX DOMAIN CONTAINING 4"/>
    <property type="match status" value="1"/>
</dbReference>
<gene>
    <name evidence="9" type="ORF">Rsub_01803</name>
</gene>
<keyword evidence="8" id="KW-0676">Redox-active center</keyword>
<keyword evidence="10" id="KW-1185">Reference proteome</keyword>
<evidence type="ECO:0000256" key="1">
    <source>
        <dbReference type="ARBA" id="ARBA00004173"/>
    </source>
</evidence>
<dbReference type="OrthoDB" id="7481291at2759"/>
<reference evidence="9 10" key="1">
    <citation type="journal article" date="2018" name="Sci. Rep.">
        <title>Raphidocelis subcapitata (=Pseudokirchneriella subcapitata) provides an insight into genome evolution and environmental adaptations in the Sphaeropleales.</title>
        <authorList>
            <person name="Suzuki S."/>
            <person name="Yamaguchi H."/>
            <person name="Nakajima N."/>
            <person name="Kawachi M."/>
        </authorList>
    </citation>
    <scope>NUCLEOTIDE SEQUENCE [LARGE SCALE GENOMIC DNA]</scope>
    <source>
        <strain evidence="9 10">NIES-35</strain>
    </source>
</reference>
<evidence type="ECO:0000256" key="3">
    <source>
        <dbReference type="ARBA" id="ARBA00022927"/>
    </source>
</evidence>
<dbReference type="EMBL" id="BDRX01000008">
    <property type="protein sequence ID" value="GBF89086.1"/>
    <property type="molecule type" value="Genomic_DNA"/>
</dbReference>
<sequence length="91" mass="8998">MASCRAGTAEGAEDEAKAARVSEALGCPCVADLRRGPCGSSFVTAFSCFHLSAAEPRGCECLAVNLAFAACLRAHPDAAGGGGGGERPPAS</sequence>